<comment type="caution">
    <text evidence="3">The sequence shown here is derived from an EMBL/GenBank/DDBJ whole genome shotgun (WGS) entry which is preliminary data.</text>
</comment>
<keyword evidence="2" id="KW-0812">Transmembrane</keyword>
<protein>
    <submittedName>
        <fullName evidence="3">Uncharacterized protein</fullName>
    </submittedName>
</protein>
<reference evidence="3" key="1">
    <citation type="submission" date="2021-02" db="EMBL/GenBank/DDBJ databases">
        <authorList>
            <person name="Dougan E. K."/>
            <person name="Rhodes N."/>
            <person name="Thang M."/>
            <person name="Chan C."/>
        </authorList>
    </citation>
    <scope>NUCLEOTIDE SEQUENCE</scope>
</reference>
<keyword evidence="4" id="KW-1185">Reference proteome</keyword>
<feature type="region of interest" description="Disordered" evidence="1">
    <location>
        <begin position="28"/>
        <end position="47"/>
    </location>
</feature>
<dbReference type="EMBL" id="CAJNNV010007211">
    <property type="protein sequence ID" value="CAE8594630.1"/>
    <property type="molecule type" value="Genomic_DNA"/>
</dbReference>
<feature type="non-terminal residue" evidence="3">
    <location>
        <position position="101"/>
    </location>
</feature>
<proteinExistence type="predicted"/>
<dbReference type="Proteomes" id="UP000654075">
    <property type="component" value="Unassembled WGS sequence"/>
</dbReference>
<gene>
    <name evidence="3" type="ORF">PGLA1383_LOCUS13161</name>
</gene>
<feature type="transmembrane region" description="Helical" evidence="2">
    <location>
        <begin position="69"/>
        <end position="100"/>
    </location>
</feature>
<dbReference type="AlphaFoldDB" id="A0A813E9L0"/>
<evidence type="ECO:0000313" key="3">
    <source>
        <dbReference type="EMBL" id="CAE8594630.1"/>
    </source>
</evidence>
<organism evidence="3 4">
    <name type="scientific">Polarella glacialis</name>
    <name type="common">Dinoflagellate</name>
    <dbReference type="NCBI Taxonomy" id="89957"/>
    <lineage>
        <taxon>Eukaryota</taxon>
        <taxon>Sar</taxon>
        <taxon>Alveolata</taxon>
        <taxon>Dinophyceae</taxon>
        <taxon>Suessiales</taxon>
        <taxon>Suessiaceae</taxon>
        <taxon>Polarella</taxon>
    </lineage>
</organism>
<keyword evidence="2" id="KW-0472">Membrane</keyword>
<sequence length="101" mass="11220">MQELLHRASGSLQPWLLEEPLRKDSSSWQTHWRTSSPRRHLGKDTNPTGCLYGSGSEVRIGNRNEPEVLLSLLLVGLLLLLLVLLLLLSLSSLSLLVVVVV</sequence>
<accession>A0A813E9L0</accession>
<evidence type="ECO:0000256" key="1">
    <source>
        <dbReference type="SAM" id="MobiDB-lite"/>
    </source>
</evidence>
<evidence type="ECO:0000313" key="4">
    <source>
        <dbReference type="Proteomes" id="UP000654075"/>
    </source>
</evidence>
<name>A0A813E9L0_POLGL</name>
<evidence type="ECO:0000256" key="2">
    <source>
        <dbReference type="SAM" id="Phobius"/>
    </source>
</evidence>
<keyword evidence="2" id="KW-1133">Transmembrane helix</keyword>